<keyword evidence="2" id="KW-1185">Reference proteome</keyword>
<comment type="caution">
    <text evidence="1">The sequence shown here is derived from an EMBL/GenBank/DDBJ whole genome shotgun (WGS) entry which is preliminary data.</text>
</comment>
<dbReference type="Proteomes" id="UP000295673">
    <property type="component" value="Unassembled WGS sequence"/>
</dbReference>
<evidence type="ECO:0000313" key="2">
    <source>
        <dbReference type="Proteomes" id="UP000295673"/>
    </source>
</evidence>
<proteinExistence type="predicted"/>
<dbReference type="EMBL" id="SMGR01000001">
    <property type="protein sequence ID" value="TCL09709.1"/>
    <property type="molecule type" value="Genomic_DNA"/>
</dbReference>
<gene>
    <name evidence="1" type="ORF">BXY66_1766</name>
</gene>
<dbReference type="RefSeq" id="WP_132859719.1">
    <property type="nucleotide sequence ID" value="NZ_SMGR01000001.1"/>
</dbReference>
<dbReference type="AntiFam" id="ANF00269">
    <property type="entry name" value="Translation of CRISPR region"/>
</dbReference>
<evidence type="ECO:0000313" key="1">
    <source>
        <dbReference type="EMBL" id="TCL09709.1"/>
    </source>
</evidence>
<dbReference type="AlphaFoldDB" id="A0A4R1NPD7"/>
<sequence length="85" mass="8793">MFAYKTTETINDFLTSEAPSDPFVGEGVALFSSGLEARSTDAFSGDGAELFSSGLVQLFSSGLSPKASGLRIVEGDGVEMFSSGL</sequence>
<name>A0A4R1NPD7_9RHOB</name>
<accession>A0A4R1NPD7</accession>
<organism evidence="1 2">
    <name type="scientific">Shimia isoporae</name>
    <dbReference type="NCBI Taxonomy" id="647720"/>
    <lineage>
        <taxon>Bacteria</taxon>
        <taxon>Pseudomonadati</taxon>
        <taxon>Pseudomonadota</taxon>
        <taxon>Alphaproteobacteria</taxon>
        <taxon>Rhodobacterales</taxon>
        <taxon>Roseobacteraceae</taxon>
    </lineage>
</organism>
<reference evidence="1 2" key="1">
    <citation type="submission" date="2019-03" db="EMBL/GenBank/DDBJ databases">
        <title>Genomic Encyclopedia of Archaeal and Bacterial Type Strains, Phase II (KMG-II): from individual species to whole genera.</title>
        <authorList>
            <person name="Goeker M."/>
        </authorList>
    </citation>
    <scope>NUCLEOTIDE SEQUENCE [LARGE SCALE GENOMIC DNA]</scope>
    <source>
        <strain evidence="1 2">DSM 26433</strain>
    </source>
</reference>
<dbReference type="OrthoDB" id="7873451at2"/>
<protein>
    <submittedName>
        <fullName evidence="1">Uncharacterized protein</fullName>
    </submittedName>
</protein>